<dbReference type="Pfam" id="PF01522">
    <property type="entry name" value="Polysacc_deac_1"/>
    <property type="match status" value="1"/>
</dbReference>
<dbReference type="Gene3D" id="3.20.20.370">
    <property type="entry name" value="Glycoside hydrolase/deacetylase"/>
    <property type="match status" value="1"/>
</dbReference>
<dbReference type="GO" id="GO:0016810">
    <property type="term" value="F:hydrolase activity, acting on carbon-nitrogen (but not peptide) bonds"/>
    <property type="evidence" value="ECO:0007669"/>
    <property type="project" value="InterPro"/>
</dbReference>
<evidence type="ECO:0000313" key="3">
    <source>
        <dbReference type="Proteomes" id="UP000320244"/>
    </source>
</evidence>
<comment type="caution">
    <text evidence="2">The sequence shown here is derived from an EMBL/GenBank/DDBJ whole genome shotgun (WGS) entry which is preliminary data.</text>
</comment>
<evidence type="ECO:0000313" key="2">
    <source>
        <dbReference type="EMBL" id="TWP34483.1"/>
    </source>
</evidence>
<reference evidence="2 3" key="1">
    <citation type="submission" date="2019-05" db="EMBL/GenBank/DDBJ databases">
        <authorList>
            <person name="Lee S.D."/>
        </authorList>
    </citation>
    <scope>NUCLEOTIDE SEQUENCE [LARGE SCALE GENOMIC DNA]</scope>
    <source>
        <strain evidence="2 3">C5-26</strain>
    </source>
</reference>
<organism evidence="2 3">
    <name type="scientific">Leekyejoonella antrihumi</name>
    <dbReference type="NCBI Taxonomy" id="1660198"/>
    <lineage>
        <taxon>Bacteria</taxon>
        <taxon>Bacillati</taxon>
        <taxon>Actinomycetota</taxon>
        <taxon>Actinomycetes</taxon>
        <taxon>Micrococcales</taxon>
        <taxon>Dermacoccaceae</taxon>
        <taxon>Leekyejoonella</taxon>
    </lineage>
</organism>
<reference evidence="2 3" key="2">
    <citation type="submission" date="2019-08" db="EMBL/GenBank/DDBJ databases">
        <title>Jejuicoccus antrihumi gen. nov., sp. nov., a new member of the family Dermacoccaceae isolated from a cave.</title>
        <authorList>
            <person name="Schumann P."/>
            <person name="Kim I.S."/>
        </authorList>
    </citation>
    <scope>NUCLEOTIDE SEQUENCE [LARGE SCALE GENOMIC DNA]</scope>
    <source>
        <strain evidence="2 3">C5-26</strain>
    </source>
</reference>
<proteinExistence type="predicted"/>
<dbReference type="PANTHER" id="PTHR47561:SF1">
    <property type="entry name" value="POLYSACCHARIDE DEACETYLASE FAMILY PROTEIN (AFU_ORTHOLOGUE AFUA_6G05030)"/>
    <property type="match status" value="1"/>
</dbReference>
<dbReference type="PROSITE" id="PS51677">
    <property type="entry name" value="NODB"/>
    <property type="match status" value="1"/>
</dbReference>
<dbReference type="RefSeq" id="WP_146318779.1">
    <property type="nucleotide sequence ID" value="NZ_VCQV01000027.1"/>
</dbReference>
<dbReference type="InterPro" id="IPR037950">
    <property type="entry name" value="PgdA-like"/>
</dbReference>
<dbReference type="CDD" id="cd10938">
    <property type="entry name" value="CE4_HpPgdA_like"/>
    <property type="match status" value="1"/>
</dbReference>
<dbReference type="InterPro" id="IPR011330">
    <property type="entry name" value="Glyco_hydro/deAcase_b/a-brl"/>
</dbReference>
<dbReference type="EMBL" id="VCQV01000027">
    <property type="protein sequence ID" value="TWP34483.1"/>
    <property type="molecule type" value="Genomic_DNA"/>
</dbReference>
<keyword evidence="3" id="KW-1185">Reference proteome</keyword>
<dbReference type="SUPFAM" id="SSF88713">
    <property type="entry name" value="Glycoside hydrolase/deacetylase"/>
    <property type="match status" value="1"/>
</dbReference>
<accession>A0A563DX23</accession>
<dbReference type="Proteomes" id="UP000320244">
    <property type="component" value="Unassembled WGS sequence"/>
</dbReference>
<feature type="domain" description="NodB homology" evidence="1">
    <location>
        <begin position="34"/>
        <end position="269"/>
    </location>
</feature>
<dbReference type="PANTHER" id="PTHR47561">
    <property type="entry name" value="POLYSACCHARIDE DEACETYLASE FAMILY PROTEIN (AFU_ORTHOLOGUE AFUA_6G05030)"/>
    <property type="match status" value="1"/>
</dbReference>
<dbReference type="InterPro" id="IPR002509">
    <property type="entry name" value="NODB_dom"/>
</dbReference>
<evidence type="ECO:0000259" key="1">
    <source>
        <dbReference type="PROSITE" id="PS51677"/>
    </source>
</evidence>
<dbReference type="GO" id="GO:0005975">
    <property type="term" value="P:carbohydrate metabolic process"/>
    <property type="evidence" value="ECO:0007669"/>
    <property type="project" value="InterPro"/>
</dbReference>
<dbReference type="OrthoDB" id="9784220at2"/>
<protein>
    <submittedName>
        <fullName evidence="2">Polysaccharide deacetylase</fullName>
    </submittedName>
</protein>
<dbReference type="AlphaFoldDB" id="A0A563DX23"/>
<gene>
    <name evidence="2" type="ORF">FGL98_17370</name>
</gene>
<sequence>MALHLPKGKTLAVSIGADFDAHSVWMGTFGLRSPSVLSRGEFGAEVAVPRLIALFERYGVKATWCTPAHTMMTFTDQFNEILQAGGHEIAAHGCWHEPVPTLDVDKERHLMERTLEVHQKYVGKKPRGYRSPAWDFTNSTLGLLEEFGFEWDSSLMGRDFEPYHPRPVDVGWEEGSVLGPPSPLLEFPVTWYLDDFPHQEYVPGSNPGLGSTEVMFQRFRDSFDYAYKNALGGVLAITVHPQTIGRAHNIIGFERLIDYMASFPGTWFATLSDIYDTWSESE</sequence>
<name>A0A563DX23_9MICO</name>